<comment type="caution">
    <text evidence="2">The sequence shown here is derived from an EMBL/GenBank/DDBJ whole genome shotgun (WGS) entry which is preliminary data.</text>
</comment>
<dbReference type="EMBL" id="JAINUF010000014">
    <property type="protein sequence ID" value="KAJ8342458.1"/>
    <property type="molecule type" value="Genomic_DNA"/>
</dbReference>
<evidence type="ECO:0000313" key="3">
    <source>
        <dbReference type="Proteomes" id="UP001152622"/>
    </source>
</evidence>
<dbReference type="Proteomes" id="UP001152622">
    <property type="component" value="Chromosome 14"/>
</dbReference>
<feature type="compositionally biased region" description="Acidic residues" evidence="1">
    <location>
        <begin position="84"/>
        <end position="94"/>
    </location>
</feature>
<feature type="region of interest" description="Disordered" evidence="1">
    <location>
        <begin position="18"/>
        <end position="100"/>
    </location>
</feature>
<name>A0A9Q1EP73_SYNKA</name>
<dbReference type="AlphaFoldDB" id="A0A9Q1EP73"/>
<accession>A0A9Q1EP73</accession>
<organism evidence="2 3">
    <name type="scientific">Synaphobranchus kaupii</name>
    <name type="common">Kaup's arrowtooth eel</name>
    <dbReference type="NCBI Taxonomy" id="118154"/>
    <lineage>
        <taxon>Eukaryota</taxon>
        <taxon>Metazoa</taxon>
        <taxon>Chordata</taxon>
        <taxon>Craniata</taxon>
        <taxon>Vertebrata</taxon>
        <taxon>Euteleostomi</taxon>
        <taxon>Actinopterygii</taxon>
        <taxon>Neopterygii</taxon>
        <taxon>Teleostei</taxon>
        <taxon>Anguilliformes</taxon>
        <taxon>Synaphobranchidae</taxon>
        <taxon>Synaphobranchus</taxon>
    </lineage>
</organism>
<protein>
    <submittedName>
        <fullName evidence="2">Uncharacterized protein</fullName>
    </submittedName>
</protein>
<reference evidence="2" key="1">
    <citation type="journal article" date="2023" name="Science">
        <title>Genome structures resolve the early diversification of teleost fishes.</title>
        <authorList>
            <person name="Parey E."/>
            <person name="Louis A."/>
            <person name="Montfort J."/>
            <person name="Bouchez O."/>
            <person name="Roques C."/>
            <person name="Iampietro C."/>
            <person name="Lluch J."/>
            <person name="Castinel A."/>
            <person name="Donnadieu C."/>
            <person name="Desvignes T."/>
            <person name="Floi Bucao C."/>
            <person name="Jouanno E."/>
            <person name="Wen M."/>
            <person name="Mejri S."/>
            <person name="Dirks R."/>
            <person name="Jansen H."/>
            <person name="Henkel C."/>
            <person name="Chen W.J."/>
            <person name="Zahm M."/>
            <person name="Cabau C."/>
            <person name="Klopp C."/>
            <person name="Thompson A.W."/>
            <person name="Robinson-Rechavi M."/>
            <person name="Braasch I."/>
            <person name="Lecointre G."/>
            <person name="Bobe J."/>
            <person name="Postlethwait J.H."/>
            <person name="Berthelot C."/>
            <person name="Roest Crollius H."/>
            <person name="Guiguen Y."/>
        </authorList>
    </citation>
    <scope>NUCLEOTIDE SEQUENCE</scope>
    <source>
        <strain evidence="2">WJC10195</strain>
    </source>
</reference>
<evidence type="ECO:0000313" key="2">
    <source>
        <dbReference type="EMBL" id="KAJ8342458.1"/>
    </source>
</evidence>
<gene>
    <name evidence="2" type="ORF">SKAU_G00323860</name>
</gene>
<evidence type="ECO:0000256" key="1">
    <source>
        <dbReference type="SAM" id="MobiDB-lite"/>
    </source>
</evidence>
<sequence>MSPVYRALPGLTGHAINRAAHDAENTTARSPVRMRMCSAEEPARTGTGGEERAKRTGTNLAAMKDGTDAERSAKLRSRSGGPREEEEEEEEEEAERTRRP</sequence>
<proteinExistence type="predicted"/>
<keyword evidence="3" id="KW-1185">Reference proteome</keyword>